<protein>
    <submittedName>
        <fullName evidence="1">Uncharacterized protein</fullName>
    </submittedName>
</protein>
<sequence>MLARNGPRSILNEERGETFHRFAVYIGDGARRVRWANTKSEENVSGIEMCQTPGDEAPASKSSLMMWVIYDNPLDTPGAFVARKFISTEPTGEVRAALKIEYLRRLLPDGLVRMTPDPRDDRAVVEVWF</sequence>
<evidence type="ECO:0000313" key="2">
    <source>
        <dbReference type="Proteomes" id="UP001220209"/>
    </source>
</evidence>
<accession>A0ABD7YFZ0</accession>
<dbReference type="AlphaFoldDB" id="A0ABD7YFZ0"/>
<evidence type="ECO:0000313" key="1">
    <source>
        <dbReference type="EMBL" id="WFN23636.1"/>
    </source>
</evidence>
<dbReference type="Proteomes" id="UP001220209">
    <property type="component" value="Plasmid unnamed1"/>
</dbReference>
<name>A0ABD7YFZ0_9BURK</name>
<geneLocation type="plasmid" evidence="1 2">
    <name>unnamed1</name>
</geneLocation>
<keyword evidence="1" id="KW-0614">Plasmid</keyword>
<dbReference type="RefSeq" id="WP_069301944.1">
    <property type="nucleotide sequence ID" value="NZ_AP018360.1"/>
</dbReference>
<gene>
    <name evidence="1" type="ORF">LXE91_39560</name>
</gene>
<organism evidence="1 2">
    <name type="scientific">Burkholderia contaminans</name>
    <dbReference type="NCBI Taxonomy" id="488447"/>
    <lineage>
        <taxon>Bacteria</taxon>
        <taxon>Pseudomonadati</taxon>
        <taxon>Pseudomonadota</taxon>
        <taxon>Betaproteobacteria</taxon>
        <taxon>Burkholderiales</taxon>
        <taxon>Burkholderiaceae</taxon>
        <taxon>Burkholderia</taxon>
        <taxon>Burkholderia cepacia complex</taxon>
    </lineage>
</organism>
<proteinExistence type="predicted"/>
<reference evidence="1 2" key="1">
    <citation type="submission" date="2021-12" db="EMBL/GenBank/DDBJ databases">
        <title>Genomic and phenotypic characterization of three Burkholderia contaminans isolates recovered from different sources.</title>
        <authorList>
            <person name="Lopez De Volder A."/>
            <person name="Fan Y."/>
            <person name="Nunvar J."/>
            <person name="Herrera T."/>
            <person name="Timp W."/>
            <person name="Degrossi J."/>
        </authorList>
    </citation>
    <scope>NUCLEOTIDE SEQUENCE [LARGE SCALE GENOMIC DNA]</scope>
    <source>
        <strain evidence="1 2">LMG 23361</strain>
        <plasmid evidence="1 2">unnamed1</plasmid>
    </source>
</reference>
<dbReference type="EMBL" id="CP090643">
    <property type="protein sequence ID" value="WFN23636.1"/>
    <property type="molecule type" value="Genomic_DNA"/>
</dbReference>